<evidence type="ECO:0000256" key="3">
    <source>
        <dbReference type="SAM" id="MobiDB-lite"/>
    </source>
</evidence>
<comment type="caution">
    <text evidence="4">The sequence shown here is derived from an EMBL/GenBank/DDBJ whole genome shotgun (WGS) entry which is preliminary data.</text>
</comment>
<dbReference type="InterPro" id="IPR012340">
    <property type="entry name" value="NA-bd_OB-fold"/>
</dbReference>
<dbReference type="RefSeq" id="WP_017711274.1">
    <property type="nucleotide sequence ID" value="NZ_KB235933.1"/>
</dbReference>
<feature type="region of interest" description="Disordered" evidence="3">
    <location>
        <begin position="128"/>
        <end position="199"/>
    </location>
</feature>
<dbReference type="EMBL" id="AJTX02000004">
    <property type="protein sequence ID" value="KKI99976.1"/>
    <property type="molecule type" value="Genomic_DNA"/>
</dbReference>
<dbReference type="OrthoDB" id="513679at2"/>
<evidence type="ECO:0000256" key="2">
    <source>
        <dbReference type="PROSITE-ProRule" id="PRU00252"/>
    </source>
</evidence>
<sequence>MNSCVLIADIIQAPQIRYTADNQTAIAEMVIQFPSFRDNDPPSRLKVVAWGNLAQTVQEQCHVGQQYALEGRLQINSVPRPEGFKDKVAELVLARFQALGASGSSMAGGIPAAAVPLTDPAPAYSSPAPATPAYTNPTPTYTNPPAYSNPAPATPAYTNPTPTYTNPPAYSNPAPAAPASAPPTTPTPIANPNYDDIPF</sequence>
<dbReference type="Pfam" id="PF00436">
    <property type="entry name" value="SSB"/>
    <property type="match status" value="1"/>
</dbReference>
<accession>A0A0M2Q012</accession>
<organism evidence="4 5">
    <name type="scientific">Prochlorothrix hollandica PCC 9006 = CALU 1027</name>
    <dbReference type="NCBI Taxonomy" id="317619"/>
    <lineage>
        <taxon>Bacteria</taxon>
        <taxon>Bacillati</taxon>
        <taxon>Cyanobacteriota</taxon>
        <taxon>Cyanophyceae</taxon>
        <taxon>Prochlorotrichales</taxon>
        <taxon>Prochlorotrichaceae</taxon>
        <taxon>Prochlorothrix</taxon>
    </lineage>
</organism>
<dbReference type="Proteomes" id="UP000034681">
    <property type="component" value="Unassembled WGS sequence"/>
</dbReference>
<dbReference type="CDD" id="cd04496">
    <property type="entry name" value="SSB_OBF"/>
    <property type="match status" value="1"/>
</dbReference>
<dbReference type="AlphaFoldDB" id="A0A0M2Q012"/>
<dbReference type="PROSITE" id="PS50935">
    <property type="entry name" value="SSB"/>
    <property type="match status" value="1"/>
</dbReference>
<keyword evidence="5" id="KW-1185">Reference proteome</keyword>
<dbReference type="STRING" id="317619.GCA_000332315_00622"/>
<evidence type="ECO:0000313" key="4">
    <source>
        <dbReference type="EMBL" id="KKI99976.1"/>
    </source>
</evidence>
<evidence type="ECO:0008006" key="6">
    <source>
        <dbReference type="Google" id="ProtNLM"/>
    </source>
</evidence>
<keyword evidence="1 2" id="KW-0238">DNA-binding</keyword>
<gene>
    <name evidence="4" type="ORF">PROH_09340</name>
</gene>
<feature type="compositionally biased region" description="Low complexity" evidence="3">
    <location>
        <begin position="128"/>
        <end position="179"/>
    </location>
</feature>
<dbReference type="Gene3D" id="2.40.50.140">
    <property type="entry name" value="Nucleic acid-binding proteins"/>
    <property type="match status" value="1"/>
</dbReference>
<protein>
    <recommendedName>
        <fullName evidence="6">Single-stranded DNA-binding protein</fullName>
    </recommendedName>
</protein>
<reference evidence="4" key="1">
    <citation type="submission" date="2012-04" db="EMBL/GenBank/DDBJ databases">
        <authorList>
            <person name="Borisov I.G."/>
            <person name="Ivanikova N.V."/>
            <person name="Pinevich A.V."/>
        </authorList>
    </citation>
    <scope>NUCLEOTIDE SEQUENCE</scope>
    <source>
        <strain evidence="4">CALU 1027</strain>
    </source>
</reference>
<evidence type="ECO:0000313" key="5">
    <source>
        <dbReference type="Proteomes" id="UP000034681"/>
    </source>
</evidence>
<dbReference type="InterPro" id="IPR000424">
    <property type="entry name" value="Primosome_PriB/ssb"/>
</dbReference>
<dbReference type="GO" id="GO:0003697">
    <property type="term" value="F:single-stranded DNA binding"/>
    <property type="evidence" value="ECO:0007669"/>
    <property type="project" value="InterPro"/>
</dbReference>
<evidence type="ECO:0000256" key="1">
    <source>
        <dbReference type="ARBA" id="ARBA00023125"/>
    </source>
</evidence>
<dbReference type="SUPFAM" id="SSF50249">
    <property type="entry name" value="Nucleic acid-binding proteins"/>
    <property type="match status" value="1"/>
</dbReference>
<dbReference type="eggNOG" id="COG0629">
    <property type="taxonomic scope" value="Bacteria"/>
</dbReference>
<proteinExistence type="predicted"/>
<name>A0A0M2Q012_PROHO</name>